<dbReference type="RefSeq" id="XP_003036890.1">
    <property type="nucleotide sequence ID" value="XM_003036844.1"/>
</dbReference>
<accession>D8PL06</accession>
<gene>
    <name evidence="1" type="ORF">SCHCODRAFT_83960</name>
</gene>
<dbReference type="InParanoid" id="D8PL06"/>
<protein>
    <submittedName>
        <fullName evidence="1">Expressed protein</fullName>
    </submittedName>
</protein>
<evidence type="ECO:0000313" key="2">
    <source>
        <dbReference type="Proteomes" id="UP000007431"/>
    </source>
</evidence>
<dbReference type="Proteomes" id="UP000007431">
    <property type="component" value="Unassembled WGS sequence"/>
</dbReference>
<proteinExistence type="predicted"/>
<dbReference type="AlphaFoldDB" id="D8PL06"/>
<name>D8PL06_SCHCM</name>
<organism evidence="2">
    <name type="scientific">Schizophyllum commune (strain H4-8 / FGSC 9210)</name>
    <name type="common">Split gill fungus</name>
    <dbReference type="NCBI Taxonomy" id="578458"/>
    <lineage>
        <taxon>Eukaryota</taxon>
        <taxon>Fungi</taxon>
        <taxon>Dikarya</taxon>
        <taxon>Basidiomycota</taxon>
        <taxon>Agaricomycotina</taxon>
        <taxon>Agaricomycetes</taxon>
        <taxon>Agaricomycetidae</taxon>
        <taxon>Agaricales</taxon>
        <taxon>Schizophyllaceae</taxon>
        <taxon>Schizophyllum</taxon>
    </lineage>
</organism>
<dbReference type="KEGG" id="scm:SCHCO_01037011"/>
<dbReference type="Gene3D" id="2.40.320.10">
    <property type="entry name" value="Hypothetical Protein Pfu-838710-001"/>
    <property type="match status" value="1"/>
</dbReference>
<dbReference type="VEuPathDB" id="FungiDB:SCHCODRAFT_01037011"/>
<dbReference type="HOGENOM" id="CLU_1816912_0_0_1"/>
<dbReference type="OrthoDB" id="10018982at2759"/>
<dbReference type="EMBL" id="GL377302">
    <property type="protein sequence ID" value="EFJ01988.1"/>
    <property type="molecule type" value="Genomic_DNA"/>
</dbReference>
<reference evidence="1 2" key="1">
    <citation type="journal article" date="2010" name="Nat. Biotechnol.">
        <title>Genome sequence of the model mushroom Schizophyllum commune.</title>
        <authorList>
            <person name="Ohm R.A."/>
            <person name="de Jong J.F."/>
            <person name="Lugones L.G."/>
            <person name="Aerts A."/>
            <person name="Kothe E."/>
            <person name="Stajich J.E."/>
            <person name="de Vries R.P."/>
            <person name="Record E."/>
            <person name="Levasseur A."/>
            <person name="Baker S.E."/>
            <person name="Bartholomew K.A."/>
            <person name="Coutinho P.M."/>
            <person name="Erdmann S."/>
            <person name="Fowler T.J."/>
            <person name="Gathman A.C."/>
            <person name="Lombard V."/>
            <person name="Henrissat B."/>
            <person name="Knabe N."/>
            <person name="Kuees U."/>
            <person name="Lilly W.W."/>
            <person name="Lindquist E."/>
            <person name="Lucas S."/>
            <person name="Magnuson J.K."/>
            <person name="Piumi F."/>
            <person name="Raudaskoski M."/>
            <person name="Salamov A."/>
            <person name="Schmutz J."/>
            <person name="Schwarze F.W.M.R."/>
            <person name="vanKuyk P.A."/>
            <person name="Horton J.S."/>
            <person name="Grigoriev I.V."/>
            <person name="Woesten H.A.B."/>
        </authorList>
    </citation>
    <scope>NUCLEOTIDE SEQUENCE [LARGE SCALE GENOMIC DNA]</scope>
    <source>
        <strain evidence="2">H4-8 / FGSC 9210</strain>
    </source>
</reference>
<dbReference type="GeneID" id="9588599"/>
<evidence type="ECO:0000313" key="1">
    <source>
        <dbReference type="EMBL" id="EFJ01988.1"/>
    </source>
</evidence>
<sequence>MNKGHQYEVSLYGVFSPVDLKAILDRMTLHSESSAPLHLREVVFEPLVRPADAPVDQGILHAQKDTTEDKSSWVLYSYLKPESSRVYPEAMVRPWATCLVQGDGLAFASALGYVRRSEVYKRGFVFRRNGRSEDGTAHTSTR</sequence>
<dbReference type="eggNOG" id="ENOG502SD6A">
    <property type="taxonomic scope" value="Eukaryota"/>
</dbReference>
<dbReference type="OMA" id="WATCQVV"/>
<keyword evidence="2" id="KW-1185">Reference proteome</keyword>